<evidence type="ECO:0000259" key="4">
    <source>
        <dbReference type="PROSITE" id="PS50853"/>
    </source>
</evidence>
<evidence type="ECO:0000259" key="3">
    <source>
        <dbReference type="PROSITE" id="PS50835"/>
    </source>
</evidence>
<accession>A0A183UPK8</accession>
<dbReference type="PANTHER" id="PTHR13817">
    <property type="entry name" value="TITIN"/>
    <property type="match status" value="1"/>
</dbReference>
<dbReference type="SUPFAM" id="SSF48726">
    <property type="entry name" value="Immunoglobulin"/>
    <property type="match status" value="1"/>
</dbReference>
<dbReference type="SMART" id="SM00060">
    <property type="entry name" value="FN3"/>
    <property type="match status" value="1"/>
</dbReference>
<dbReference type="Gene3D" id="2.60.40.10">
    <property type="entry name" value="Immunoglobulins"/>
    <property type="match status" value="2"/>
</dbReference>
<dbReference type="EMBL" id="UYWY01020496">
    <property type="protein sequence ID" value="VDM41749.1"/>
    <property type="molecule type" value="Genomic_DNA"/>
</dbReference>
<evidence type="ECO:0000256" key="1">
    <source>
        <dbReference type="ARBA" id="ARBA00022737"/>
    </source>
</evidence>
<dbReference type="InterPro" id="IPR036179">
    <property type="entry name" value="Ig-like_dom_sf"/>
</dbReference>
<organism evidence="6 7">
    <name type="scientific">Toxocara canis</name>
    <name type="common">Canine roundworm</name>
    <dbReference type="NCBI Taxonomy" id="6265"/>
    <lineage>
        <taxon>Eukaryota</taxon>
        <taxon>Metazoa</taxon>
        <taxon>Ecdysozoa</taxon>
        <taxon>Nematoda</taxon>
        <taxon>Chromadorea</taxon>
        <taxon>Rhabditida</taxon>
        <taxon>Spirurina</taxon>
        <taxon>Ascaridomorpha</taxon>
        <taxon>Ascaridoidea</taxon>
        <taxon>Toxocaridae</taxon>
        <taxon>Toxocara</taxon>
    </lineage>
</organism>
<dbReference type="Pfam" id="PF00041">
    <property type="entry name" value="fn3"/>
    <property type="match status" value="1"/>
</dbReference>
<dbReference type="Pfam" id="PF07679">
    <property type="entry name" value="I-set"/>
    <property type="match status" value="1"/>
</dbReference>
<evidence type="ECO:0000313" key="7">
    <source>
        <dbReference type="WBParaSite" id="TCNE_0001042801-mRNA-1"/>
    </source>
</evidence>
<dbReference type="InterPro" id="IPR013783">
    <property type="entry name" value="Ig-like_fold"/>
</dbReference>
<dbReference type="CDD" id="cd00063">
    <property type="entry name" value="FN3"/>
    <property type="match status" value="1"/>
</dbReference>
<dbReference type="AlphaFoldDB" id="A0A183UPK8"/>
<dbReference type="InterPro" id="IPR003961">
    <property type="entry name" value="FN3_dom"/>
</dbReference>
<dbReference type="SUPFAM" id="SSF49265">
    <property type="entry name" value="Fibronectin type III"/>
    <property type="match status" value="1"/>
</dbReference>
<sequence>MWSSLFLFVILCCRFNSCTSAAIVDQCCRRRGVSETCNRMLCNPSNPPNDFDVYNIFDRKINCLPYMNFISECLADGRNHMHCCTTEAKDRDENACFGLCRGEGIDGVAEWDKYQTCLAINLDPMFKCFERGYQNTPTPPQSVQVLSKTTDSAVLSWSLPAVNPNLAHSYHVVCKETDGETVEKIVDTRSTKITLSGLRADSKYSASIVAVTRDGNRRSLASEIVHFHTAGVAPRVSAYREVVATPKHAGSVTLACRMQMPGTIHRSARVEWKKVDESTGRFETLSGEKYSLSNYISFHGQPRHYVSTLQIKPLEGNDFGTYRCVASNDFGSSSADIRLTVRMVTPATAIPPESPYACCQRQGIRSPCAAVCGTEYGKRASLRAEAFMNNKCEDEMGKFLSCTVTDVDEGACCLRRKVPTICLPLCDGSEMQSKDIPHVCAPHTFSIFECRMEQAENRPATVSGLKASTQGGSVLLRWNSTDRADMYHVYWRRRASTSWETSSVIGTSKRVNGADEVVVVASNGFGNAHAARLVNENGKWIASYY</sequence>
<gene>
    <name evidence="5" type="ORF">TCNE_LOCUS10428</name>
</gene>
<dbReference type="InterPro" id="IPR007110">
    <property type="entry name" value="Ig-like_dom"/>
</dbReference>
<keyword evidence="2" id="KW-0732">Signal</keyword>
<dbReference type="InterPro" id="IPR003599">
    <property type="entry name" value="Ig_sub"/>
</dbReference>
<reference evidence="5 6" key="2">
    <citation type="submission" date="2018-11" db="EMBL/GenBank/DDBJ databases">
        <authorList>
            <consortium name="Pathogen Informatics"/>
        </authorList>
    </citation>
    <scope>NUCLEOTIDE SEQUENCE [LARGE SCALE GENOMIC DNA]</scope>
</reference>
<feature type="domain" description="Ig-like" evidence="3">
    <location>
        <begin position="234"/>
        <end position="340"/>
    </location>
</feature>
<dbReference type="PANTHER" id="PTHR13817:SF73">
    <property type="entry name" value="FIBRONECTIN TYPE-III DOMAIN-CONTAINING PROTEIN"/>
    <property type="match status" value="1"/>
</dbReference>
<feature type="domain" description="Fibronectin type-III" evidence="4">
    <location>
        <begin position="139"/>
        <end position="232"/>
    </location>
</feature>
<dbReference type="WBParaSite" id="TCNE_0001042801-mRNA-1">
    <property type="protein sequence ID" value="TCNE_0001042801-mRNA-1"/>
    <property type="gene ID" value="TCNE_0001042801"/>
</dbReference>
<dbReference type="InterPro" id="IPR002602">
    <property type="entry name" value="DB"/>
</dbReference>
<feature type="signal peptide" evidence="2">
    <location>
        <begin position="1"/>
        <end position="21"/>
    </location>
</feature>
<keyword evidence="6" id="KW-1185">Reference proteome</keyword>
<dbReference type="Proteomes" id="UP000050794">
    <property type="component" value="Unassembled WGS sequence"/>
</dbReference>
<dbReference type="SMART" id="SM00409">
    <property type="entry name" value="IG"/>
    <property type="match status" value="1"/>
</dbReference>
<evidence type="ECO:0000313" key="5">
    <source>
        <dbReference type="EMBL" id="VDM41749.1"/>
    </source>
</evidence>
<dbReference type="InterPro" id="IPR036116">
    <property type="entry name" value="FN3_sf"/>
</dbReference>
<dbReference type="Pfam" id="PF01682">
    <property type="entry name" value="DB"/>
    <property type="match status" value="2"/>
</dbReference>
<feature type="chain" id="PRO_5044553321" evidence="2">
    <location>
        <begin position="22"/>
        <end position="545"/>
    </location>
</feature>
<dbReference type="InterPro" id="IPR013098">
    <property type="entry name" value="Ig_I-set"/>
</dbReference>
<evidence type="ECO:0000256" key="2">
    <source>
        <dbReference type="SAM" id="SignalP"/>
    </source>
</evidence>
<reference evidence="7" key="1">
    <citation type="submission" date="2016-06" db="UniProtKB">
        <authorList>
            <consortium name="WormBaseParasite"/>
        </authorList>
    </citation>
    <scope>IDENTIFICATION</scope>
</reference>
<name>A0A183UPK8_TOXCA</name>
<evidence type="ECO:0000313" key="6">
    <source>
        <dbReference type="Proteomes" id="UP000050794"/>
    </source>
</evidence>
<dbReference type="PROSITE" id="PS50853">
    <property type="entry name" value="FN3"/>
    <property type="match status" value="1"/>
</dbReference>
<proteinExistence type="predicted"/>
<dbReference type="PROSITE" id="PS50835">
    <property type="entry name" value="IG_LIKE"/>
    <property type="match status" value="1"/>
</dbReference>
<keyword evidence="1" id="KW-0677">Repeat</keyword>
<protein>
    <submittedName>
        <fullName evidence="7">Ig-like and fibronectin type-III domain-containing protein C25G4.10</fullName>
    </submittedName>
</protein>
<dbReference type="InterPro" id="IPR050964">
    <property type="entry name" value="Striated_Muscle_Regulatory"/>
</dbReference>